<protein>
    <recommendedName>
        <fullName evidence="1">DUF4939 domain-containing protein</fullName>
    </recommendedName>
</protein>
<feature type="domain" description="DUF4939" evidence="1">
    <location>
        <begin position="48"/>
        <end position="131"/>
    </location>
</feature>
<organism evidence="2 3">
    <name type="scientific">Sinocyclocheilus anshuiensis</name>
    <dbReference type="NCBI Taxonomy" id="1608454"/>
    <lineage>
        <taxon>Eukaryota</taxon>
        <taxon>Metazoa</taxon>
        <taxon>Chordata</taxon>
        <taxon>Craniata</taxon>
        <taxon>Vertebrata</taxon>
        <taxon>Euteleostomi</taxon>
        <taxon>Actinopterygii</taxon>
        <taxon>Neopterygii</taxon>
        <taxon>Teleostei</taxon>
        <taxon>Ostariophysi</taxon>
        <taxon>Cypriniformes</taxon>
        <taxon>Cyprinidae</taxon>
        <taxon>Cyprininae</taxon>
        <taxon>Sinocyclocheilus</taxon>
    </lineage>
</organism>
<name>A0A671M8L6_9TELE</name>
<dbReference type="AlphaFoldDB" id="A0A671M8L6"/>
<accession>A0A671M8L6</accession>
<reference evidence="2" key="1">
    <citation type="submission" date="2025-08" db="UniProtKB">
        <authorList>
            <consortium name="Ensembl"/>
        </authorList>
    </citation>
    <scope>IDENTIFICATION</scope>
</reference>
<reference evidence="2" key="2">
    <citation type="submission" date="2025-09" db="UniProtKB">
        <authorList>
            <consortium name="Ensembl"/>
        </authorList>
    </citation>
    <scope>IDENTIFICATION</scope>
</reference>
<evidence type="ECO:0000259" key="1">
    <source>
        <dbReference type="Pfam" id="PF16297"/>
    </source>
</evidence>
<sequence length="195" mass="21220">PIKPAISSHSTQHSSVRSTVHYLNIVLEELVSALRTSLTPVTTPSSASVSPMALPASYAGDAAVCGGFLLQVDLFIEMQPQKFTTERSKVAFLISLLNGNALDWARAIWNAGGAIIYSYDAFKNHFKESFSMLTAPRLASPLYWSVPNTEADQPSHLPSATSTQVQNSPLIPCFTPQTLFFLLLQIHRARSTPSS</sequence>
<evidence type="ECO:0000313" key="2">
    <source>
        <dbReference type="Ensembl" id="ENSSANP00000029507.1"/>
    </source>
</evidence>
<dbReference type="Proteomes" id="UP000472260">
    <property type="component" value="Unassembled WGS sequence"/>
</dbReference>
<dbReference type="InterPro" id="IPR032549">
    <property type="entry name" value="DUF4939"/>
</dbReference>
<dbReference type="Ensembl" id="ENSSANT00000031406.1">
    <property type="protein sequence ID" value="ENSSANP00000029507.1"/>
    <property type="gene ID" value="ENSSANG00000015110.1"/>
</dbReference>
<evidence type="ECO:0000313" key="3">
    <source>
        <dbReference type="Proteomes" id="UP000472260"/>
    </source>
</evidence>
<dbReference type="Pfam" id="PF16297">
    <property type="entry name" value="DUF4939"/>
    <property type="match status" value="1"/>
</dbReference>
<keyword evidence="3" id="KW-1185">Reference proteome</keyword>
<proteinExistence type="predicted"/>